<reference evidence="1 2" key="1">
    <citation type="submission" date="2019-03" db="EMBL/GenBank/DDBJ databases">
        <title>Genomics of glacier-inhabiting Cryobacterium strains.</title>
        <authorList>
            <person name="Liu Q."/>
            <person name="Xin Y.-H."/>
        </authorList>
    </citation>
    <scope>NUCLEOTIDE SEQUENCE [LARGE SCALE GENOMIC DNA]</scope>
    <source>
        <strain evidence="1 2">TMT2-48-2</strain>
    </source>
</reference>
<proteinExistence type="predicted"/>
<dbReference type="RefSeq" id="WP_134371311.1">
    <property type="nucleotide sequence ID" value="NZ_SOGN01000071.1"/>
</dbReference>
<dbReference type="OrthoDB" id="4828421at2"/>
<evidence type="ECO:0000313" key="2">
    <source>
        <dbReference type="Proteomes" id="UP000298433"/>
    </source>
</evidence>
<accession>A0A4R8XH27</accession>
<comment type="caution">
    <text evidence="1">The sequence shown here is derived from an EMBL/GenBank/DDBJ whole genome shotgun (WGS) entry which is preliminary data.</text>
</comment>
<sequence length="84" mass="9217">MSRYEIRLKGQLDSRWSEWFEGLTLITDADGCTTLTGPVIDQAALHGLIRRVSDLGVPLISVNILPDHAAASDATHLSREENTT</sequence>
<dbReference type="AlphaFoldDB" id="A0A4R8XH27"/>
<name>A0A4R8XH27_9MICO</name>
<keyword evidence="2" id="KW-1185">Reference proteome</keyword>
<evidence type="ECO:0000313" key="1">
    <source>
        <dbReference type="EMBL" id="TFC75827.1"/>
    </source>
</evidence>
<protein>
    <submittedName>
        <fullName evidence="1">Uncharacterized protein</fullName>
    </submittedName>
</protein>
<dbReference type="EMBL" id="SOGN01000071">
    <property type="protein sequence ID" value="TFC75827.1"/>
    <property type="molecule type" value="Genomic_DNA"/>
</dbReference>
<organism evidence="1 2">
    <name type="scientific">Cryobacterium cheniae</name>
    <dbReference type="NCBI Taxonomy" id="1259262"/>
    <lineage>
        <taxon>Bacteria</taxon>
        <taxon>Bacillati</taxon>
        <taxon>Actinomycetota</taxon>
        <taxon>Actinomycetes</taxon>
        <taxon>Micrococcales</taxon>
        <taxon>Microbacteriaceae</taxon>
        <taxon>Cryobacterium</taxon>
    </lineage>
</organism>
<gene>
    <name evidence="1" type="ORF">E3T23_14910</name>
</gene>
<dbReference type="Proteomes" id="UP000298433">
    <property type="component" value="Unassembled WGS sequence"/>
</dbReference>